<dbReference type="InterPro" id="IPR013121">
    <property type="entry name" value="Fe_red_NAD-bd_6"/>
</dbReference>
<evidence type="ECO:0000313" key="17">
    <source>
        <dbReference type="Proteomes" id="UP000241394"/>
    </source>
</evidence>
<dbReference type="FunFam" id="3.40.50.80:FF:000039">
    <property type="entry name" value="Ferric reduction oxidase 3"/>
    <property type="match status" value="1"/>
</dbReference>
<reference evidence="16 17" key="1">
    <citation type="submission" date="2017-07" db="EMBL/GenBank/DDBJ databases">
        <title>An improved, manually edited Actinidia chinensis var. chinensis (kiwifruit) genome highlights the challenges associated with draft genomes and gene prediction in plants.</title>
        <authorList>
            <person name="Pilkington S."/>
            <person name="Crowhurst R."/>
            <person name="Hilario E."/>
            <person name="Nardozza S."/>
            <person name="Fraser L."/>
            <person name="Peng Y."/>
            <person name="Gunaseelan K."/>
            <person name="Simpson R."/>
            <person name="Tahir J."/>
            <person name="Deroles S."/>
            <person name="Templeton K."/>
            <person name="Luo Z."/>
            <person name="Davy M."/>
            <person name="Cheng C."/>
            <person name="Mcneilage M."/>
            <person name="Scaglione D."/>
            <person name="Liu Y."/>
            <person name="Zhang Q."/>
            <person name="Datson P."/>
            <person name="De Silva N."/>
            <person name="Gardiner S."/>
            <person name="Bassett H."/>
            <person name="Chagne D."/>
            <person name="Mccallum J."/>
            <person name="Dzierzon H."/>
            <person name="Deng C."/>
            <person name="Wang Y.-Y."/>
            <person name="Barron N."/>
            <person name="Manako K."/>
            <person name="Bowen J."/>
            <person name="Foster T."/>
            <person name="Erridge Z."/>
            <person name="Tiffin H."/>
            <person name="Waite C."/>
            <person name="Davies K."/>
            <person name="Grierson E."/>
            <person name="Laing W."/>
            <person name="Kirk R."/>
            <person name="Chen X."/>
            <person name="Wood M."/>
            <person name="Montefiori M."/>
            <person name="Brummell D."/>
            <person name="Schwinn K."/>
            <person name="Catanach A."/>
            <person name="Fullerton C."/>
            <person name="Li D."/>
            <person name="Meiyalaghan S."/>
            <person name="Nieuwenhuizen N."/>
            <person name="Read N."/>
            <person name="Prakash R."/>
            <person name="Hunter D."/>
            <person name="Zhang H."/>
            <person name="Mckenzie M."/>
            <person name="Knabel M."/>
            <person name="Harris A."/>
            <person name="Allan A."/>
            <person name="Chen A."/>
            <person name="Janssen B."/>
            <person name="Plunkett B."/>
            <person name="Dwamena C."/>
            <person name="Voogd C."/>
            <person name="Leif D."/>
            <person name="Lafferty D."/>
            <person name="Souleyre E."/>
            <person name="Varkonyi-Gasic E."/>
            <person name="Gambi F."/>
            <person name="Hanley J."/>
            <person name="Yao J.-L."/>
            <person name="Cheung J."/>
            <person name="David K."/>
            <person name="Warren B."/>
            <person name="Marsh K."/>
            <person name="Snowden K."/>
            <person name="Lin-Wang K."/>
            <person name="Brian L."/>
            <person name="Martinez-Sanchez M."/>
            <person name="Wang M."/>
            <person name="Ileperuma N."/>
            <person name="Macnee N."/>
            <person name="Campin R."/>
            <person name="Mcatee P."/>
            <person name="Drummond R."/>
            <person name="Espley R."/>
            <person name="Ireland H."/>
            <person name="Wu R."/>
            <person name="Atkinson R."/>
            <person name="Karunairetnam S."/>
            <person name="Bulley S."/>
            <person name="Chunkath S."/>
            <person name="Hanley Z."/>
            <person name="Storey R."/>
            <person name="Thrimawithana A."/>
            <person name="Thomson S."/>
            <person name="David C."/>
            <person name="Testolin R."/>
        </authorList>
    </citation>
    <scope>NUCLEOTIDE SEQUENCE [LARGE SCALE GENOMIC DNA]</scope>
    <source>
        <strain evidence="17">cv. Red5</strain>
        <tissue evidence="16">Young leaf</tissue>
    </source>
</reference>
<evidence type="ECO:0000259" key="15">
    <source>
        <dbReference type="PROSITE" id="PS51384"/>
    </source>
</evidence>
<sequence>MDSMVVQKPSPSSNGGINAIRAMIMVLVMVVFVGYLFLWLMTPTNVYRQTWLPKIRADANSTFFGAQGPTILLYTFPILFIAVLGCVYLHLGKRSSSHNIVRNGKKHKLAIWRRPVIIKGLGIVSRIELAFFVMFMALLVWSSSTYLRVSFAKITPQSAAKQGEKVWEAKLDSAALRLGLVGNICLAFLFFPVTRGSSILPLFGLTSEASVKYHIWLGHIVMTLFTAHGLCYIIYWAVTHQLSEMLKWDKTGVSNVAGELALLPGLAMWVTTFPRIRRKMFELFFYTHYLYILFIVFFIFHVGISYSCIMLPGFYLFMVDRFLRFLQSRQGVRLVSARVLSCEVMELNFSKTRGLSYTPTSIMFMNVPCISKMQWHPFTISSSSSLESEKISVIIKSEGSWSKKLYQMLSSPPSVDQLDVSIEGPYGPASTDFLRHDTLVMVSGGSGITPFISIIRDLIFTSETLNFKTPQILLICAFKNTTDLTMLDLLLPISSTQNGFSNLNLQIEAYVTRDKEPNRETKMPLQTIWFKPKSSDSPISPILGPNSWLWLGAIISSSHIIFLLFMGILTRYYIYPIDHNTNHVYSYSSRAVLNMLLICISIVVAATAAFCWNKKQGAREANQVQNMEGATPVASPSSWVYNADREMESFPQQSLVQSTNVHYGERPDLKRILFECKESSIGVLVCGPKKMRHEVASICSAGLAENLHFESISFSW</sequence>
<evidence type="ECO:0000256" key="11">
    <source>
        <dbReference type="ARBA" id="ARBA00023136"/>
    </source>
</evidence>
<dbReference type="GO" id="GO:0046872">
    <property type="term" value="F:metal ion binding"/>
    <property type="evidence" value="ECO:0007669"/>
    <property type="project" value="UniProtKB-KW"/>
</dbReference>
<protein>
    <recommendedName>
        <fullName evidence="13">ferric-chelate reductase (NADH)</fullName>
        <ecNumber evidence="13">1.16.1.7</ecNumber>
    </recommendedName>
</protein>
<evidence type="ECO:0000256" key="6">
    <source>
        <dbReference type="ARBA" id="ARBA00022723"/>
    </source>
</evidence>
<comment type="similarity">
    <text evidence="3">Belongs to the ferric reductase (FRE) family.</text>
</comment>
<dbReference type="PROSITE" id="PS51384">
    <property type="entry name" value="FAD_FR"/>
    <property type="match status" value="1"/>
</dbReference>
<keyword evidence="6" id="KW-0479">Metal-binding</keyword>
<dbReference type="InParanoid" id="A0A2R6RCQ0"/>
<evidence type="ECO:0000256" key="13">
    <source>
        <dbReference type="ARBA" id="ARBA00066905"/>
    </source>
</evidence>
<evidence type="ECO:0000256" key="1">
    <source>
        <dbReference type="ARBA" id="ARBA00001974"/>
    </source>
</evidence>
<feature type="transmembrane region" description="Helical" evidence="14">
    <location>
        <begin position="20"/>
        <end position="41"/>
    </location>
</feature>
<dbReference type="Gene3D" id="3.40.50.80">
    <property type="entry name" value="Nucleotide-binding domain of ferredoxin-NADP reductase (FNR) module"/>
    <property type="match status" value="2"/>
</dbReference>
<dbReference type="SFLD" id="SFLDG01168">
    <property type="entry name" value="Ferric_reductase_subgroup_(FRE"/>
    <property type="match status" value="1"/>
</dbReference>
<evidence type="ECO:0000256" key="9">
    <source>
        <dbReference type="ARBA" id="ARBA00023004"/>
    </source>
</evidence>
<dbReference type="InterPro" id="IPR017927">
    <property type="entry name" value="FAD-bd_FR_type"/>
</dbReference>
<evidence type="ECO:0000256" key="3">
    <source>
        <dbReference type="ARBA" id="ARBA00006278"/>
    </source>
</evidence>
<dbReference type="Pfam" id="PF08030">
    <property type="entry name" value="NAD_binding_6"/>
    <property type="match status" value="1"/>
</dbReference>
<evidence type="ECO:0000256" key="12">
    <source>
        <dbReference type="ARBA" id="ARBA00050970"/>
    </source>
</evidence>
<feature type="transmembrane region" description="Helical" evidence="14">
    <location>
        <begin position="71"/>
        <end position="91"/>
    </location>
</feature>
<keyword evidence="4" id="KW-0813">Transport</keyword>
<dbReference type="AlphaFoldDB" id="A0A2R6RCQ0"/>
<dbReference type="Pfam" id="PF08022">
    <property type="entry name" value="FAD_binding_8"/>
    <property type="match status" value="1"/>
</dbReference>
<keyword evidence="9" id="KW-0408">Iron</keyword>
<evidence type="ECO:0000313" key="16">
    <source>
        <dbReference type="EMBL" id="PSS26316.1"/>
    </source>
</evidence>
<feature type="transmembrane region" description="Helical" evidence="14">
    <location>
        <begin position="592"/>
        <end position="612"/>
    </location>
</feature>
<dbReference type="EC" id="1.16.1.7" evidence="13"/>
<dbReference type="GO" id="GO:0140618">
    <property type="term" value="F:ferric-chelate reductase (NADH) activity"/>
    <property type="evidence" value="ECO:0007669"/>
    <property type="project" value="UniProtKB-EC"/>
</dbReference>
<dbReference type="FunCoup" id="A0A2R6RCQ0">
    <property type="interactions" value="77"/>
</dbReference>
<dbReference type="InterPro" id="IPR050369">
    <property type="entry name" value="RBOH/FRE"/>
</dbReference>
<evidence type="ECO:0000256" key="7">
    <source>
        <dbReference type="ARBA" id="ARBA00022989"/>
    </source>
</evidence>
<gene>
    <name evidence="16" type="ORF">CEY00_Acc07612</name>
</gene>
<feature type="transmembrane region" description="Helical" evidence="14">
    <location>
        <begin position="116"/>
        <end position="141"/>
    </location>
</feature>
<feature type="transmembrane region" description="Helical" evidence="14">
    <location>
        <begin position="289"/>
        <end position="317"/>
    </location>
</feature>
<evidence type="ECO:0000256" key="14">
    <source>
        <dbReference type="SAM" id="Phobius"/>
    </source>
</evidence>
<reference evidence="17" key="2">
    <citation type="journal article" date="2018" name="BMC Genomics">
        <title>A manually annotated Actinidia chinensis var. chinensis (kiwifruit) genome highlights the challenges associated with draft genomes and gene prediction in plants.</title>
        <authorList>
            <person name="Pilkington S.M."/>
            <person name="Crowhurst R."/>
            <person name="Hilario E."/>
            <person name="Nardozza S."/>
            <person name="Fraser L."/>
            <person name="Peng Y."/>
            <person name="Gunaseelan K."/>
            <person name="Simpson R."/>
            <person name="Tahir J."/>
            <person name="Deroles S.C."/>
            <person name="Templeton K."/>
            <person name="Luo Z."/>
            <person name="Davy M."/>
            <person name="Cheng C."/>
            <person name="McNeilage M."/>
            <person name="Scaglione D."/>
            <person name="Liu Y."/>
            <person name="Zhang Q."/>
            <person name="Datson P."/>
            <person name="De Silva N."/>
            <person name="Gardiner S.E."/>
            <person name="Bassett H."/>
            <person name="Chagne D."/>
            <person name="McCallum J."/>
            <person name="Dzierzon H."/>
            <person name="Deng C."/>
            <person name="Wang Y.Y."/>
            <person name="Barron L."/>
            <person name="Manako K."/>
            <person name="Bowen J."/>
            <person name="Foster T.M."/>
            <person name="Erridge Z.A."/>
            <person name="Tiffin H."/>
            <person name="Waite C.N."/>
            <person name="Davies K.M."/>
            <person name="Grierson E.P."/>
            <person name="Laing W.A."/>
            <person name="Kirk R."/>
            <person name="Chen X."/>
            <person name="Wood M."/>
            <person name="Montefiori M."/>
            <person name="Brummell D.A."/>
            <person name="Schwinn K.E."/>
            <person name="Catanach A."/>
            <person name="Fullerton C."/>
            <person name="Li D."/>
            <person name="Meiyalaghan S."/>
            <person name="Nieuwenhuizen N."/>
            <person name="Read N."/>
            <person name="Prakash R."/>
            <person name="Hunter D."/>
            <person name="Zhang H."/>
            <person name="McKenzie M."/>
            <person name="Knabel M."/>
            <person name="Harris A."/>
            <person name="Allan A.C."/>
            <person name="Gleave A."/>
            <person name="Chen A."/>
            <person name="Janssen B.J."/>
            <person name="Plunkett B."/>
            <person name="Ampomah-Dwamena C."/>
            <person name="Voogd C."/>
            <person name="Leif D."/>
            <person name="Lafferty D."/>
            <person name="Souleyre E.J.F."/>
            <person name="Varkonyi-Gasic E."/>
            <person name="Gambi F."/>
            <person name="Hanley J."/>
            <person name="Yao J.L."/>
            <person name="Cheung J."/>
            <person name="David K.M."/>
            <person name="Warren B."/>
            <person name="Marsh K."/>
            <person name="Snowden K.C."/>
            <person name="Lin-Wang K."/>
            <person name="Brian L."/>
            <person name="Martinez-Sanchez M."/>
            <person name="Wang M."/>
            <person name="Ileperuma N."/>
            <person name="Macnee N."/>
            <person name="Campin R."/>
            <person name="McAtee P."/>
            <person name="Drummond R.S.M."/>
            <person name="Espley R.V."/>
            <person name="Ireland H.S."/>
            <person name="Wu R."/>
            <person name="Atkinson R.G."/>
            <person name="Karunairetnam S."/>
            <person name="Bulley S."/>
            <person name="Chunkath S."/>
            <person name="Hanley Z."/>
            <person name="Storey R."/>
            <person name="Thrimawithana A.H."/>
            <person name="Thomson S."/>
            <person name="David C."/>
            <person name="Testolin R."/>
            <person name="Huang H."/>
            <person name="Hellens R.P."/>
            <person name="Schaffer R.J."/>
        </authorList>
    </citation>
    <scope>NUCLEOTIDE SEQUENCE [LARGE SCALE GENOMIC DNA]</scope>
    <source>
        <strain evidence="17">cv. Red5</strain>
    </source>
</reference>
<accession>A0A2R6RCQ0</accession>
<evidence type="ECO:0000256" key="5">
    <source>
        <dbReference type="ARBA" id="ARBA00022692"/>
    </source>
</evidence>
<dbReference type="SUPFAM" id="SSF52343">
    <property type="entry name" value="Ferredoxin reductase-like, C-terminal NADP-linked domain"/>
    <property type="match status" value="1"/>
</dbReference>
<comment type="catalytic activity">
    <reaction evidence="12">
        <text>2 a Fe(II)-siderophore + NAD(+) + H(+) = 2 a Fe(III)-siderophore + NADH</text>
        <dbReference type="Rhea" id="RHEA:15061"/>
        <dbReference type="Rhea" id="RHEA-COMP:11342"/>
        <dbReference type="Rhea" id="RHEA-COMP:11344"/>
        <dbReference type="ChEBI" id="CHEBI:15378"/>
        <dbReference type="ChEBI" id="CHEBI:29033"/>
        <dbReference type="ChEBI" id="CHEBI:29034"/>
        <dbReference type="ChEBI" id="CHEBI:57540"/>
        <dbReference type="ChEBI" id="CHEBI:57945"/>
        <dbReference type="EC" id="1.16.1.7"/>
    </reaction>
</comment>
<dbReference type="PANTHER" id="PTHR11972:SF41">
    <property type="entry name" value="FERRIC REDUCTION OXIDASE 2"/>
    <property type="match status" value="1"/>
</dbReference>
<dbReference type="PANTHER" id="PTHR11972">
    <property type="entry name" value="NADPH OXIDASE"/>
    <property type="match status" value="1"/>
</dbReference>
<comment type="cofactor">
    <cofactor evidence="1">
        <name>FAD</name>
        <dbReference type="ChEBI" id="CHEBI:57692"/>
    </cofactor>
</comment>
<dbReference type="CDD" id="cd06186">
    <property type="entry name" value="NOX_Duox_like_FAD_NADP"/>
    <property type="match status" value="1"/>
</dbReference>
<dbReference type="STRING" id="1590841.A0A2R6RCQ0"/>
<feature type="domain" description="FAD-binding FR-type" evidence="15">
    <location>
        <begin position="327"/>
        <end position="432"/>
    </location>
</feature>
<dbReference type="Pfam" id="PF01794">
    <property type="entry name" value="Ferric_reduct"/>
    <property type="match status" value="1"/>
</dbReference>
<evidence type="ECO:0000256" key="2">
    <source>
        <dbReference type="ARBA" id="ARBA00004141"/>
    </source>
</evidence>
<comment type="caution">
    <text evidence="16">The sequence shown here is derived from an EMBL/GenBank/DDBJ whole genome shotgun (WGS) entry which is preliminary data.</text>
</comment>
<feature type="transmembrane region" description="Helical" evidence="14">
    <location>
        <begin position="174"/>
        <end position="194"/>
    </location>
</feature>
<dbReference type="InterPro" id="IPR017938">
    <property type="entry name" value="Riboflavin_synthase-like_b-brl"/>
</dbReference>
<keyword evidence="8" id="KW-0560">Oxidoreductase</keyword>
<evidence type="ECO:0000256" key="8">
    <source>
        <dbReference type="ARBA" id="ARBA00023002"/>
    </source>
</evidence>
<dbReference type="SUPFAM" id="SSF63380">
    <property type="entry name" value="Riboflavin synthase domain-like"/>
    <property type="match status" value="1"/>
</dbReference>
<keyword evidence="5 14" id="KW-0812">Transmembrane</keyword>
<keyword evidence="7 14" id="KW-1133">Transmembrane helix</keyword>
<dbReference type="SFLD" id="SFLDS00052">
    <property type="entry name" value="Ferric_Reductase_Domain"/>
    <property type="match status" value="1"/>
</dbReference>
<name>A0A2R6RCQ0_ACTCC</name>
<dbReference type="GO" id="GO:0006811">
    <property type="term" value="P:monoatomic ion transport"/>
    <property type="evidence" value="ECO:0007669"/>
    <property type="project" value="UniProtKB-KW"/>
</dbReference>
<evidence type="ECO:0000256" key="4">
    <source>
        <dbReference type="ARBA" id="ARBA00022448"/>
    </source>
</evidence>
<dbReference type="InterPro" id="IPR039261">
    <property type="entry name" value="FNR_nucleotide-bd"/>
</dbReference>
<feature type="transmembrane region" description="Helical" evidence="14">
    <location>
        <begin position="548"/>
        <end position="572"/>
    </location>
</feature>
<keyword evidence="10" id="KW-0406">Ion transport</keyword>
<dbReference type="OMA" id="GHMVIAI"/>
<feature type="transmembrane region" description="Helical" evidence="14">
    <location>
        <begin position="215"/>
        <end position="238"/>
    </location>
</feature>
<dbReference type="Gramene" id="PSS26316">
    <property type="protein sequence ID" value="PSS26316"/>
    <property type="gene ID" value="CEY00_Acc07612"/>
</dbReference>
<dbReference type="EMBL" id="NKQK01000007">
    <property type="protein sequence ID" value="PSS26316.1"/>
    <property type="molecule type" value="Genomic_DNA"/>
</dbReference>
<dbReference type="GO" id="GO:0005886">
    <property type="term" value="C:plasma membrane"/>
    <property type="evidence" value="ECO:0007669"/>
    <property type="project" value="TreeGrafter"/>
</dbReference>
<keyword evidence="11 14" id="KW-0472">Membrane</keyword>
<organism evidence="16 17">
    <name type="scientific">Actinidia chinensis var. chinensis</name>
    <name type="common">Chinese soft-hair kiwi</name>
    <dbReference type="NCBI Taxonomy" id="1590841"/>
    <lineage>
        <taxon>Eukaryota</taxon>
        <taxon>Viridiplantae</taxon>
        <taxon>Streptophyta</taxon>
        <taxon>Embryophyta</taxon>
        <taxon>Tracheophyta</taxon>
        <taxon>Spermatophyta</taxon>
        <taxon>Magnoliopsida</taxon>
        <taxon>eudicotyledons</taxon>
        <taxon>Gunneridae</taxon>
        <taxon>Pentapetalae</taxon>
        <taxon>asterids</taxon>
        <taxon>Ericales</taxon>
        <taxon>Actinidiaceae</taxon>
        <taxon>Actinidia</taxon>
    </lineage>
</organism>
<keyword evidence="17" id="KW-1185">Reference proteome</keyword>
<comment type="subcellular location">
    <subcellularLocation>
        <location evidence="2">Membrane</location>
        <topology evidence="2">Multi-pass membrane protein</topology>
    </subcellularLocation>
</comment>
<proteinExistence type="inferred from homology"/>
<dbReference type="InterPro" id="IPR013112">
    <property type="entry name" value="FAD-bd_8"/>
</dbReference>
<dbReference type="OrthoDB" id="167398at2759"/>
<dbReference type="InterPro" id="IPR013130">
    <property type="entry name" value="Fe3_Rdtase_TM_dom"/>
</dbReference>
<dbReference type="Proteomes" id="UP000241394">
    <property type="component" value="Chromosome LG7"/>
</dbReference>
<evidence type="ECO:0000256" key="10">
    <source>
        <dbReference type="ARBA" id="ARBA00023065"/>
    </source>
</evidence>